<evidence type="ECO:0000256" key="4">
    <source>
        <dbReference type="ARBA" id="ARBA00023157"/>
    </source>
</evidence>
<dbReference type="InterPro" id="IPR002557">
    <property type="entry name" value="Chitin-bd_dom"/>
</dbReference>
<feature type="domain" description="Chitin-binding type-2" evidence="6">
    <location>
        <begin position="24"/>
        <end position="81"/>
    </location>
</feature>
<sequence>MNHGKAALCLLLVLFGLSSVISQSQVCVGNVGVHSFPDPVVCNAYIVCVDETSIPMTCNEGLIFDLNILKCNYPDISVCLPNLSASTTTTQSTPTVVPTPSTLAPTRPGEEPICPDRGLYFYPHISDCQRYYKCFYGKLYVLSCPFSLFWNQDIQFCDFKWNVACRNN</sequence>
<dbReference type="SUPFAM" id="SSF57625">
    <property type="entry name" value="Invertebrate chitin-binding proteins"/>
    <property type="match status" value="2"/>
</dbReference>
<feature type="domain" description="Chitin-binding type-2" evidence="6">
    <location>
        <begin position="111"/>
        <end position="167"/>
    </location>
</feature>
<keyword evidence="3" id="KW-0677">Repeat</keyword>
<keyword evidence="5" id="KW-0325">Glycoprotein</keyword>
<proteinExistence type="predicted"/>
<dbReference type="PANTHER" id="PTHR23301:SF0">
    <property type="entry name" value="CHITIN-BINDING TYPE-2 DOMAIN-CONTAINING PROTEIN-RELATED"/>
    <property type="match status" value="1"/>
</dbReference>
<protein>
    <recommendedName>
        <fullName evidence="6">Chitin-binding type-2 domain-containing protein</fullName>
    </recommendedName>
</protein>
<dbReference type="GO" id="GO:0005576">
    <property type="term" value="C:extracellular region"/>
    <property type="evidence" value="ECO:0007669"/>
    <property type="project" value="InterPro"/>
</dbReference>
<accession>A0A6I8TWR0</accession>
<keyword evidence="8" id="KW-1185">Reference proteome</keyword>
<keyword evidence="1" id="KW-0147">Chitin-binding</keyword>
<dbReference type="PANTHER" id="PTHR23301">
    <property type="entry name" value="CHITIN BINDING PERITROPHIN-A"/>
    <property type="match status" value="1"/>
</dbReference>
<evidence type="ECO:0000256" key="5">
    <source>
        <dbReference type="ARBA" id="ARBA00023180"/>
    </source>
</evidence>
<evidence type="ECO:0000259" key="6">
    <source>
        <dbReference type="PROSITE" id="PS50940"/>
    </source>
</evidence>
<keyword evidence="2" id="KW-0732">Signal</keyword>
<dbReference type="Pfam" id="PF01607">
    <property type="entry name" value="CBM_14"/>
    <property type="match status" value="2"/>
</dbReference>
<reference evidence="7 8" key="1">
    <citation type="submission" date="2017-06" db="EMBL/GenBank/DDBJ databases">
        <title>Aedes aegypti genome working group (AGWG) sequencing and assembly.</title>
        <authorList>
            <consortium name="Aedes aegypti Genome Working Group (AGWG)"/>
            <person name="Matthews B.J."/>
        </authorList>
    </citation>
    <scope>NUCLEOTIDE SEQUENCE [LARGE SCALE GENOMIC DNA]</scope>
    <source>
        <strain evidence="7 8">LVP_AGWG</strain>
    </source>
</reference>
<dbReference type="GO" id="GO:0008061">
    <property type="term" value="F:chitin binding"/>
    <property type="evidence" value="ECO:0007669"/>
    <property type="project" value="UniProtKB-KW"/>
</dbReference>
<dbReference type="Proteomes" id="UP000008820">
    <property type="component" value="Chromosome 3"/>
</dbReference>
<organism evidence="7 8">
    <name type="scientific">Aedes aegypti</name>
    <name type="common">Yellowfever mosquito</name>
    <name type="synonym">Culex aegypti</name>
    <dbReference type="NCBI Taxonomy" id="7159"/>
    <lineage>
        <taxon>Eukaryota</taxon>
        <taxon>Metazoa</taxon>
        <taxon>Ecdysozoa</taxon>
        <taxon>Arthropoda</taxon>
        <taxon>Hexapoda</taxon>
        <taxon>Insecta</taxon>
        <taxon>Pterygota</taxon>
        <taxon>Neoptera</taxon>
        <taxon>Endopterygota</taxon>
        <taxon>Diptera</taxon>
        <taxon>Nematocera</taxon>
        <taxon>Culicoidea</taxon>
        <taxon>Culicidae</taxon>
        <taxon>Culicinae</taxon>
        <taxon>Aedini</taxon>
        <taxon>Aedes</taxon>
        <taxon>Stegomyia</taxon>
    </lineage>
</organism>
<evidence type="ECO:0000256" key="1">
    <source>
        <dbReference type="ARBA" id="ARBA00022669"/>
    </source>
</evidence>
<dbReference type="SMART" id="SM00494">
    <property type="entry name" value="ChtBD2"/>
    <property type="match status" value="2"/>
</dbReference>
<name>A0A6I8TWR0_AEDAE</name>
<dbReference type="PROSITE" id="PS50940">
    <property type="entry name" value="CHIT_BIND_II"/>
    <property type="match status" value="2"/>
</dbReference>
<evidence type="ECO:0000256" key="2">
    <source>
        <dbReference type="ARBA" id="ARBA00022729"/>
    </source>
</evidence>
<dbReference type="InterPro" id="IPR036508">
    <property type="entry name" value="Chitin-bd_dom_sf"/>
</dbReference>
<evidence type="ECO:0000313" key="7">
    <source>
        <dbReference type="EnsemblMetazoa" id="AAEL019899-PA"/>
    </source>
</evidence>
<dbReference type="InterPro" id="IPR051940">
    <property type="entry name" value="Chitin_bind-dev_reg"/>
</dbReference>
<reference evidence="7" key="2">
    <citation type="submission" date="2020-05" db="UniProtKB">
        <authorList>
            <consortium name="EnsemblMetazoa"/>
        </authorList>
    </citation>
    <scope>IDENTIFICATION</scope>
    <source>
        <strain evidence="7">LVP_AGWG</strain>
    </source>
</reference>
<keyword evidence="4" id="KW-1015">Disulfide bond</keyword>
<evidence type="ECO:0000256" key="3">
    <source>
        <dbReference type="ARBA" id="ARBA00022737"/>
    </source>
</evidence>
<dbReference type="OrthoDB" id="7714529at2759"/>
<dbReference type="EnsemblMetazoa" id="AAEL019899-RA">
    <property type="protein sequence ID" value="AAEL019899-PA"/>
    <property type="gene ID" value="AAEL019899"/>
</dbReference>
<dbReference type="Gene3D" id="2.170.140.10">
    <property type="entry name" value="Chitin binding domain"/>
    <property type="match status" value="2"/>
</dbReference>
<gene>
    <name evidence="7" type="primary">110677879</name>
</gene>
<dbReference type="InParanoid" id="A0A6I8TWR0"/>
<dbReference type="AlphaFoldDB" id="A0A6I8TWR0"/>
<evidence type="ECO:0000313" key="8">
    <source>
        <dbReference type="Proteomes" id="UP000008820"/>
    </source>
</evidence>